<organism evidence="5 6">
    <name type="scientific">Ignatzschineria rhizosphaerae</name>
    <dbReference type="NCBI Taxonomy" id="2923279"/>
    <lineage>
        <taxon>Bacteria</taxon>
        <taxon>Pseudomonadati</taxon>
        <taxon>Pseudomonadota</taxon>
        <taxon>Gammaproteobacteria</taxon>
        <taxon>Cardiobacteriales</taxon>
        <taxon>Ignatzschineriaceae</taxon>
        <taxon>Ignatzschineria</taxon>
    </lineage>
</organism>
<dbReference type="SUPFAM" id="SSF50891">
    <property type="entry name" value="Cyclophilin-like"/>
    <property type="match status" value="1"/>
</dbReference>
<evidence type="ECO:0000259" key="4">
    <source>
        <dbReference type="SMART" id="SM00796"/>
    </source>
</evidence>
<dbReference type="Proteomes" id="UP000829542">
    <property type="component" value="Chromosome"/>
</dbReference>
<dbReference type="EC" id="3.5.2.9" evidence="5"/>
<keyword evidence="3" id="KW-0067">ATP-binding</keyword>
<keyword evidence="2 5" id="KW-0378">Hydrolase</keyword>
<protein>
    <submittedName>
        <fullName evidence="5">5-oxoprolinase subunit PxpB</fullName>
        <ecNumber evidence="5">3.5.2.9</ecNumber>
    </submittedName>
</protein>
<evidence type="ECO:0000313" key="5">
    <source>
        <dbReference type="EMBL" id="UNM95359.1"/>
    </source>
</evidence>
<dbReference type="InterPro" id="IPR003833">
    <property type="entry name" value="CT_C_D"/>
</dbReference>
<evidence type="ECO:0000313" key="6">
    <source>
        <dbReference type="Proteomes" id="UP000829542"/>
    </source>
</evidence>
<keyword evidence="6" id="KW-1185">Reference proteome</keyword>
<dbReference type="NCBIfam" id="TIGR00370">
    <property type="entry name" value="5-oxoprolinase subunit PxpB"/>
    <property type="match status" value="1"/>
</dbReference>
<evidence type="ECO:0000256" key="3">
    <source>
        <dbReference type="ARBA" id="ARBA00022840"/>
    </source>
</evidence>
<sequence>MSIEIYSVGDRGITLSVCGEVSLADQQKIWWVGEQIASSDTLKGLIIDIVPGMNNLTLFLNPYYTGSRVEVSQVLEKFWKAANELDLTEKFKGKLVEIPVTYGGEKGPDLLEVAKIHGISAKALVQKHTAPIYTVYFVGFMPGFVYLGGLDPSIHTDRRATPRLKIPAGSVGIGGSQTGVYPGESPGGWQIIGNTETSFFDVNREIPSLFLPGDQLRFVAKDVLL</sequence>
<name>A0ABY3X0Z5_9GAMM</name>
<dbReference type="Pfam" id="PF02682">
    <property type="entry name" value="CT_C_D"/>
    <property type="match status" value="1"/>
</dbReference>
<dbReference type="PANTHER" id="PTHR34698">
    <property type="entry name" value="5-OXOPROLINASE SUBUNIT B"/>
    <property type="match status" value="1"/>
</dbReference>
<dbReference type="Gene3D" id="2.40.100.10">
    <property type="entry name" value="Cyclophilin-like"/>
    <property type="match status" value="1"/>
</dbReference>
<dbReference type="SUPFAM" id="SSF160467">
    <property type="entry name" value="PH0987 N-terminal domain-like"/>
    <property type="match status" value="1"/>
</dbReference>
<gene>
    <name evidence="5" type="primary">pxpB</name>
    <name evidence="5" type="ORF">MMG00_08975</name>
</gene>
<evidence type="ECO:0000256" key="2">
    <source>
        <dbReference type="ARBA" id="ARBA00022801"/>
    </source>
</evidence>
<evidence type="ECO:0000256" key="1">
    <source>
        <dbReference type="ARBA" id="ARBA00022741"/>
    </source>
</evidence>
<dbReference type="InterPro" id="IPR010016">
    <property type="entry name" value="PxpB"/>
</dbReference>
<accession>A0ABY3X0Z5</accession>
<dbReference type="InterPro" id="IPR029000">
    <property type="entry name" value="Cyclophilin-like_dom_sf"/>
</dbReference>
<dbReference type="EMBL" id="CP093379">
    <property type="protein sequence ID" value="UNM95359.1"/>
    <property type="molecule type" value="Genomic_DNA"/>
</dbReference>
<dbReference type="GO" id="GO:0017168">
    <property type="term" value="F:5-oxoprolinase (ATP-hydrolyzing) activity"/>
    <property type="evidence" value="ECO:0007669"/>
    <property type="project" value="UniProtKB-EC"/>
</dbReference>
<dbReference type="Gene3D" id="3.30.1360.40">
    <property type="match status" value="1"/>
</dbReference>
<dbReference type="RefSeq" id="WP_242147532.1">
    <property type="nucleotide sequence ID" value="NZ_CP093379.1"/>
</dbReference>
<feature type="domain" description="Carboxyltransferase" evidence="4">
    <location>
        <begin position="3"/>
        <end position="210"/>
    </location>
</feature>
<dbReference type="PANTHER" id="PTHR34698:SF2">
    <property type="entry name" value="5-OXOPROLINASE SUBUNIT B"/>
    <property type="match status" value="1"/>
</dbReference>
<dbReference type="SMART" id="SM00796">
    <property type="entry name" value="AHS1"/>
    <property type="match status" value="1"/>
</dbReference>
<proteinExistence type="predicted"/>
<keyword evidence="1" id="KW-0547">Nucleotide-binding</keyword>
<reference evidence="5 6" key="1">
    <citation type="submission" date="2022-03" db="EMBL/GenBank/DDBJ databases">
        <title>Ignatzschineria rhizosphaerae HR5S32.</title>
        <authorList>
            <person name="Sun J.Q."/>
            <person name="Feng J.Y."/>
        </authorList>
    </citation>
    <scope>NUCLEOTIDE SEQUENCE [LARGE SCALE GENOMIC DNA]</scope>
    <source>
        <strain evidence="5 6">HR5S32</strain>
    </source>
</reference>